<feature type="transmembrane region" description="Helical" evidence="2">
    <location>
        <begin position="31"/>
        <end position="54"/>
    </location>
</feature>
<evidence type="ECO:0000256" key="2">
    <source>
        <dbReference type="SAM" id="Phobius"/>
    </source>
</evidence>
<sequence>MGRRRAKARRIEAEKKEMEEKTQTAHEARKACAWVNSLVFCVKNAVPILLVLFVDANQTFFHDTNPLDILRYNTSACDATCQMQDPLQLLALLVLPVVLAFTLLELAVQLGLWAPIRLHLSRPGEEVATQEVPPRCLLRASHV</sequence>
<feature type="region of interest" description="Disordered" evidence="1">
    <location>
        <begin position="1"/>
        <end position="22"/>
    </location>
</feature>
<name>A0AAE0FBK6_9CHLO</name>
<keyword evidence="2" id="KW-0812">Transmembrane</keyword>
<dbReference type="Proteomes" id="UP001190700">
    <property type="component" value="Unassembled WGS sequence"/>
</dbReference>
<keyword evidence="4" id="KW-1185">Reference proteome</keyword>
<protein>
    <submittedName>
        <fullName evidence="3">Uncharacterized protein</fullName>
    </submittedName>
</protein>
<feature type="transmembrane region" description="Helical" evidence="2">
    <location>
        <begin position="89"/>
        <end position="113"/>
    </location>
</feature>
<reference evidence="3 4" key="1">
    <citation type="journal article" date="2015" name="Genome Biol. Evol.">
        <title>Comparative Genomics of a Bacterivorous Green Alga Reveals Evolutionary Causalities and Consequences of Phago-Mixotrophic Mode of Nutrition.</title>
        <authorList>
            <person name="Burns J.A."/>
            <person name="Paasch A."/>
            <person name="Narechania A."/>
            <person name="Kim E."/>
        </authorList>
    </citation>
    <scope>NUCLEOTIDE SEQUENCE [LARGE SCALE GENOMIC DNA]</scope>
    <source>
        <strain evidence="3 4">PLY_AMNH</strain>
    </source>
</reference>
<proteinExistence type="predicted"/>
<comment type="caution">
    <text evidence="3">The sequence shown here is derived from an EMBL/GenBank/DDBJ whole genome shotgun (WGS) entry which is preliminary data.</text>
</comment>
<keyword evidence="2" id="KW-1133">Transmembrane helix</keyword>
<feature type="compositionally biased region" description="Basic and acidic residues" evidence="1">
    <location>
        <begin position="9"/>
        <end position="22"/>
    </location>
</feature>
<evidence type="ECO:0000313" key="4">
    <source>
        <dbReference type="Proteomes" id="UP001190700"/>
    </source>
</evidence>
<accession>A0AAE0FBK6</accession>
<keyword evidence="2" id="KW-0472">Membrane</keyword>
<dbReference type="AlphaFoldDB" id="A0AAE0FBK6"/>
<dbReference type="EMBL" id="LGRX02021473">
    <property type="protein sequence ID" value="KAK3256635.1"/>
    <property type="molecule type" value="Genomic_DNA"/>
</dbReference>
<organism evidence="3 4">
    <name type="scientific">Cymbomonas tetramitiformis</name>
    <dbReference type="NCBI Taxonomy" id="36881"/>
    <lineage>
        <taxon>Eukaryota</taxon>
        <taxon>Viridiplantae</taxon>
        <taxon>Chlorophyta</taxon>
        <taxon>Pyramimonadophyceae</taxon>
        <taxon>Pyramimonadales</taxon>
        <taxon>Pyramimonadaceae</taxon>
        <taxon>Cymbomonas</taxon>
    </lineage>
</organism>
<evidence type="ECO:0000256" key="1">
    <source>
        <dbReference type="SAM" id="MobiDB-lite"/>
    </source>
</evidence>
<gene>
    <name evidence="3" type="ORF">CYMTET_34236</name>
</gene>
<evidence type="ECO:0000313" key="3">
    <source>
        <dbReference type="EMBL" id="KAK3256635.1"/>
    </source>
</evidence>